<sequence>MLLLKTQPPELRFSDSLPISKLMVATPDGKVLTALRPQRVPFFPSEDSKLRATSLNIRRGGNCPNSLQVLEQLLSEHDTLQLHLVSPLPAAASSATQRVISSFGAQSNIDFSHCIYREESTEAASSYIMRSEASGSRTLVNYNDLLEMTQDEFGKIARGFNPDQETWWHFEGRIPDTIQSCIRLLRNVLPKATISVEIEKPGREGLPELAAEADVVFYSRSWAESRGHKTPEQCLRAEGHQKAYVSWKGYQASALTLADKKLHRSLTLCTWGEDGAAGLSRSTGESIHCPALDEPGRDICVIDAVGAGDTFIAGMLYGLICHPDDWSMGKKLGFAVRLATLKVQREGFDGLGRDMLGTEIGGV</sequence>
<name>A0A8H5I5D6_9HYPO</name>
<dbReference type="SUPFAM" id="SSF53613">
    <property type="entry name" value="Ribokinase-like"/>
    <property type="match status" value="1"/>
</dbReference>
<feature type="domain" description="Carbohydrate kinase PfkB" evidence="1">
    <location>
        <begin position="47"/>
        <end position="347"/>
    </location>
</feature>
<accession>A0A8H5I5D6</accession>
<dbReference type="PANTHER" id="PTHR42774:SF3">
    <property type="entry name" value="KETOHEXOKINASE"/>
    <property type="match status" value="1"/>
</dbReference>
<dbReference type="InterPro" id="IPR029056">
    <property type="entry name" value="Ribokinase-like"/>
</dbReference>
<comment type="caution">
    <text evidence="2">The sequence shown here is derived from an EMBL/GenBank/DDBJ whole genome shotgun (WGS) entry which is preliminary data.</text>
</comment>
<evidence type="ECO:0000313" key="2">
    <source>
        <dbReference type="EMBL" id="KAF5530747.1"/>
    </source>
</evidence>
<dbReference type="Gene3D" id="3.40.1190.20">
    <property type="match status" value="1"/>
</dbReference>
<evidence type="ECO:0000313" key="3">
    <source>
        <dbReference type="Proteomes" id="UP000522262"/>
    </source>
</evidence>
<dbReference type="PANTHER" id="PTHR42774">
    <property type="entry name" value="PHOSPHOTRANSFERASE SYSTEM TRANSPORT PROTEIN"/>
    <property type="match status" value="1"/>
</dbReference>
<gene>
    <name evidence="2" type="ORF">FMEXI_13368</name>
</gene>
<evidence type="ECO:0000259" key="1">
    <source>
        <dbReference type="Pfam" id="PF00294"/>
    </source>
</evidence>
<keyword evidence="3" id="KW-1185">Reference proteome</keyword>
<protein>
    <recommendedName>
        <fullName evidence="1">Carbohydrate kinase PfkB domain-containing protein</fullName>
    </recommendedName>
</protein>
<proteinExistence type="predicted"/>
<dbReference type="InterPro" id="IPR052562">
    <property type="entry name" value="Ketohexokinase-related"/>
</dbReference>
<dbReference type="Proteomes" id="UP000522262">
    <property type="component" value="Unassembled WGS sequence"/>
</dbReference>
<dbReference type="EMBL" id="JAAOAM010000458">
    <property type="protein sequence ID" value="KAF5530747.1"/>
    <property type="molecule type" value="Genomic_DNA"/>
</dbReference>
<dbReference type="InterPro" id="IPR011611">
    <property type="entry name" value="PfkB_dom"/>
</dbReference>
<dbReference type="AlphaFoldDB" id="A0A8H5I5D6"/>
<dbReference type="Pfam" id="PF00294">
    <property type="entry name" value="PfkB"/>
    <property type="match status" value="1"/>
</dbReference>
<reference evidence="2 3" key="1">
    <citation type="submission" date="2020-05" db="EMBL/GenBank/DDBJ databases">
        <title>Identification and distribution of gene clusters putatively required for synthesis of sphingolipid metabolism inhibitors in phylogenetically diverse species of the filamentous fungus Fusarium.</title>
        <authorList>
            <person name="Kim H.-S."/>
            <person name="Busman M."/>
            <person name="Brown D.W."/>
            <person name="Divon H."/>
            <person name="Uhlig S."/>
            <person name="Proctor R.H."/>
        </authorList>
    </citation>
    <scope>NUCLEOTIDE SEQUENCE [LARGE SCALE GENOMIC DNA]</scope>
    <source>
        <strain evidence="2 3">NRRL 53147</strain>
    </source>
</reference>
<organism evidence="2 3">
    <name type="scientific">Fusarium mexicanum</name>
    <dbReference type="NCBI Taxonomy" id="751941"/>
    <lineage>
        <taxon>Eukaryota</taxon>
        <taxon>Fungi</taxon>
        <taxon>Dikarya</taxon>
        <taxon>Ascomycota</taxon>
        <taxon>Pezizomycotina</taxon>
        <taxon>Sordariomycetes</taxon>
        <taxon>Hypocreomycetidae</taxon>
        <taxon>Hypocreales</taxon>
        <taxon>Nectriaceae</taxon>
        <taxon>Fusarium</taxon>
        <taxon>Fusarium fujikuroi species complex</taxon>
    </lineage>
</organism>